<dbReference type="GO" id="GO:0001725">
    <property type="term" value="C:stress fiber"/>
    <property type="evidence" value="ECO:0007669"/>
    <property type="project" value="TreeGrafter"/>
</dbReference>
<keyword evidence="14" id="KW-1185">Reference proteome</keyword>
<evidence type="ECO:0000256" key="5">
    <source>
        <dbReference type="ARBA" id="ARBA00022833"/>
    </source>
</evidence>
<dbReference type="Proteomes" id="UP000694383">
    <property type="component" value="Unplaced"/>
</dbReference>
<dbReference type="InterPro" id="IPR001478">
    <property type="entry name" value="PDZ"/>
</dbReference>
<dbReference type="GO" id="GO:0030018">
    <property type="term" value="C:Z disc"/>
    <property type="evidence" value="ECO:0007669"/>
    <property type="project" value="TreeGrafter"/>
</dbReference>
<keyword evidence="2" id="KW-0963">Cytoplasm</keyword>
<dbReference type="Gene3D" id="2.30.42.10">
    <property type="match status" value="1"/>
</dbReference>
<evidence type="ECO:0000313" key="14">
    <source>
        <dbReference type="Proteomes" id="UP000694383"/>
    </source>
</evidence>
<evidence type="ECO:0000256" key="9">
    <source>
        <dbReference type="PROSITE-ProRule" id="PRU00125"/>
    </source>
</evidence>
<evidence type="ECO:0000256" key="4">
    <source>
        <dbReference type="ARBA" id="ARBA00022737"/>
    </source>
</evidence>
<keyword evidence="4" id="KW-0677">Repeat</keyword>
<dbReference type="GeneTree" id="ENSGT00940000159626"/>
<dbReference type="InterPro" id="IPR050604">
    <property type="entry name" value="PDZ-LIM_domain"/>
</dbReference>
<keyword evidence="3 9" id="KW-0479">Metal-binding</keyword>
<dbReference type="Pfam" id="PF00412">
    <property type="entry name" value="LIM"/>
    <property type="match status" value="3"/>
</dbReference>
<evidence type="ECO:0000256" key="2">
    <source>
        <dbReference type="ARBA" id="ARBA00022490"/>
    </source>
</evidence>
<dbReference type="SUPFAM" id="SSF57716">
    <property type="entry name" value="Glucocorticoid receptor-like (DNA-binding domain)"/>
    <property type="match status" value="4"/>
</dbReference>
<evidence type="ECO:0000256" key="3">
    <source>
        <dbReference type="ARBA" id="ARBA00022723"/>
    </source>
</evidence>
<feature type="domain" description="PDZ" evidence="12">
    <location>
        <begin position="1"/>
        <end position="85"/>
    </location>
</feature>
<evidence type="ECO:0000313" key="13">
    <source>
        <dbReference type="Ensembl" id="ENSOSIP00000015400.1"/>
    </source>
</evidence>
<dbReference type="PANTHER" id="PTHR24214:SF0">
    <property type="entry name" value="PDZ AND LIM DOMAIN PROTEIN 7"/>
    <property type="match status" value="1"/>
</dbReference>
<dbReference type="GO" id="GO:0046872">
    <property type="term" value="F:metal ion binding"/>
    <property type="evidence" value="ECO:0007669"/>
    <property type="project" value="UniProtKB-KW"/>
</dbReference>
<dbReference type="FunFam" id="2.10.110.10:FF:000014">
    <property type="entry name" value="PDZ and LIM domain protein 5"/>
    <property type="match status" value="1"/>
</dbReference>
<dbReference type="PROSITE" id="PS50023">
    <property type="entry name" value="LIM_DOMAIN_2"/>
    <property type="match status" value="3"/>
</dbReference>
<evidence type="ECO:0000256" key="6">
    <source>
        <dbReference type="ARBA" id="ARBA00023038"/>
    </source>
</evidence>
<dbReference type="InterPro" id="IPR001781">
    <property type="entry name" value="Znf_LIM"/>
</dbReference>
<feature type="domain" description="LIM zinc-binding" evidence="11">
    <location>
        <begin position="368"/>
        <end position="426"/>
    </location>
</feature>
<feature type="compositionally biased region" description="Polar residues" evidence="10">
    <location>
        <begin position="140"/>
        <end position="168"/>
    </location>
</feature>
<keyword evidence="5 9" id="KW-0862">Zinc</keyword>
<dbReference type="Gene3D" id="2.10.110.10">
    <property type="entry name" value="Cysteine Rich Protein"/>
    <property type="match status" value="3"/>
</dbReference>
<dbReference type="Ensembl" id="ENSOSIT00000016285.1">
    <property type="protein sequence ID" value="ENSOSIP00000015400.1"/>
    <property type="gene ID" value="ENSOSIG00000008616.1"/>
</dbReference>
<name>A0A8C7XLH9_9TELE</name>
<dbReference type="FunFam" id="2.10.110.10:FF:000010">
    <property type="entry name" value="PDZ and LIM domain protein 5"/>
    <property type="match status" value="1"/>
</dbReference>
<reference evidence="13" key="1">
    <citation type="submission" date="2025-08" db="UniProtKB">
        <authorList>
            <consortium name="Ensembl"/>
        </authorList>
    </citation>
    <scope>IDENTIFICATION</scope>
</reference>
<dbReference type="PROSITE" id="PS00478">
    <property type="entry name" value="LIM_DOMAIN_1"/>
    <property type="match status" value="1"/>
</dbReference>
<dbReference type="InterPro" id="IPR036034">
    <property type="entry name" value="PDZ_sf"/>
</dbReference>
<feature type="region of interest" description="Disordered" evidence="10">
    <location>
        <begin position="88"/>
        <end position="229"/>
    </location>
</feature>
<evidence type="ECO:0000256" key="10">
    <source>
        <dbReference type="SAM" id="MobiDB-lite"/>
    </source>
</evidence>
<dbReference type="GO" id="GO:0051371">
    <property type="term" value="F:muscle alpha-actinin binding"/>
    <property type="evidence" value="ECO:0007669"/>
    <property type="project" value="TreeGrafter"/>
</dbReference>
<sequence length="426" mass="46127">MNLYTVTLNGPAPWGFRLQGGKDFSMPLTVSRLTPGGKAAQAGVGVGDWVVSICDANAEDMTHVEAQNKIRAATDSLTLTLSRGSKLVEERKDSHTAGSAQPKYSFAPSTTINKMARPFSAGGGSASSGPVIKPVAYSPKLNTPHSQGNASTQQPQNGLEPTTSSAKTQAAEKPDGSKTGAAAAAARGSGPTSRPPWVTDPGFADRFHPDKTSTVVTQHQQPAQLTPKQNRSSIMQAAQQAPEDSNRTPVCGACNKIIRGRYLVALGRSWHPEEFTCSQCKAVLEEGGFFEERGSVYCTKCHDNRYAPNCAKCKKKITGEIMHALKMTYHVECFKCAACKAPIRNQAFYMEEGEPYCEKDYEKMFGTKCHGCDFKIDAGDRFLEALGFSWHDTCFVCALCQINLEGKTFYSKKDKPLCKSHAFAPV</sequence>
<comment type="subcellular location">
    <subcellularLocation>
        <location evidence="1">Cytoplasm</location>
        <location evidence="1">Cytoskeleton</location>
    </subcellularLocation>
</comment>
<dbReference type="GO" id="GO:0005912">
    <property type="term" value="C:adherens junction"/>
    <property type="evidence" value="ECO:0007669"/>
    <property type="project" value="TreeGrafter"/>
</dbReference>
<proteinExistence type="predicted"/>
<feature type="domain" description="LIM zinc-binding" evidence="11">
    <location>
        <begin position="249"/>
        <end position="307"/>
    </location>
</feature>
<dbReference type="PROSITE" id="PS50106">
    <property type="entry name" value="PDZ"/>
    <property type="match status" value="1"/>
</dbReference>
<accession>A0A8C7XLH9</accession>
<dbReference type="FunFam" id="2.30.42.10:FF:000019">
    <property type="entry name" value="LIM domain binding 3 isoform 1"/>
    <property type="match status" value="1"/>
</dbReference>
<evidence type="ECO:0000259" key="12">
    <source>
        <dbReference type="PROSITE" id="PS50106"/>
    </source>
</evidence>
<dbReference type="FunFam" id="2.10.110.10:FF:000020">
    <property type="entry name" value="PDZ and LIM domain protein 5"/>
    <property type="match status" value="1"/>
</dbReference>
<dbReference type="SMART" id="SM00132">
    <property type="entry name" value="LIM"/>
    <property type="match status" value="3"/>
</dbReference>
<protein>
    <recommendedName>
        <fullName evidence="8">PDZ and LIM domain protein 7</fullName>
    </recommendedName>
</protein>
<reference evidence="13" key="2">
    <citation type="submission" date="2025-09" db="UniProtKB">
        <authorList>
            <consortium name="Ensembl"/>
        </authorList>
    </citation>
    <scope>IDENTIFICATION</scope>
</reference>
<evidence type="ECO:0000259" key="11">
    <source>
        <dbReference type="PROSITE" id="PS50023"/>
    </source>
</evidence>
<keyword evidence="7" id="KW-0206">Cytoskeleton</keyword>
<feature type="domain" description="LIM zinc-binding" evidence="11">
    <location>
        <begin position="308"/>
        <end position="367"/>
    </location>
</feature>
<evidence type="ECO:0000256" key="8">
    <source>
        <dbReference type="ARBA" id="ARBA00039368"/>
    </source>
</evidence>
<dbReference type="CDD" id="cd09458">
    <property type="entry name" value="LIM3_Enigma"/>
    <property type="match status" value="1"/>
</dbReference>
<dbReference type="CDD" id="cd06753">
    <property type="entry name" value="PDZ_PDLIM-like"/>
    <property type="match status" value="1"/>
</dbReference>
<dbReference type="GO" id="GO:0030036">
    <property type="term" value="P:actin cytoskeleton organization"/>
    <property type="evidence" value="ECO:0007669"/>
    <property type="project" value="TreeGrafter"/>
</dbReference>
<dbReference type="GO" id="GO:0031941">
    <property type="term" value="C:filamentous actin"/>
    <property type="evidence" value="ECO:0007669"/>
    <property type="project" value="TreeGrafter"/>
</dbReference>
<dbReference type="SUPFAM" id="SSF50156">
    <property type="entry name" value="PDZ domain-like"/>
    <property type="match status" value="1"/>
</dbReference>
<dbReference type="GO" id="GO:0007507">
    <property type="term" value="P:heart development"/>
    <property type="evidence" value="ECO:0007669"/>
    <property type="project" value="TreeGrafter"/>
</dbReference>
<feature type="compositionally biased region" description="Polar residues" evidence="10">
    <location>
        <begin position="212"/>
        <end position="229"/>
    </location>
</feature>
<evidence type="ECO:0000256" key="1">
    <source>
        <dbReference type="ARBA" id="ARBA00004245"/>
    </source>
</evidence>
<dbReference type="GO" id="GO:0003779">
    <property type="term" value="F:actin binding"/>
    <property type="evidence" value="ECO:0007669"/>
    <property type="project" value="TreeGrafter"/>
</dbReference>
<dbReference type="PANTHER" id="PTHR24214">
    <property type="entry name" value="PDZ AND LIM DOMAIN PROTEIN ZASP"/>
    <property type="match status" value="1"/>
</dbReference>
<dbReference type="GO" id="GO:0061061">
    <property type="term" value="P:muscle structure development"/>
    <property type="evidence" value="ECO:0007669"/>
    <property type="project" value="TreeGrafter"/>
</dbReference>
<dbReference type="AlphaFoldDB" id="A0A8C7XLH9"/>
<evidence type="ECO:0000256" key="7">
    <source>
        <dbReference type="ARBA" id="ARBA00023212"/>
    </source>
</evidence>
<organism evidence="13 14">
    <name type="scientific">Oryzias sinensis</name>
    <name type="common">Chinese medaka</name>
    <dbReference type="NCBI Taxonomy" id="183150"/>
    <lineage>
        <taxon>Eukaryota</taxon>
        <taxon>Metazoa</taxon>
        <taxon>Chordata</taxon>
        <taxon>Craniata</taxon>
        <taxon>Vertebrata</taxon>
        <taxon>Euteleostomi</taxon>
        <taxon>Actinopterygii</taxon>
        <taxon>Neopterygii</taxon>
        <taxon>Teleostei</taxon>
        <taxon>Neoteleostei</taxon>
        <taxon>Acanthomorphata</taxon>
        <taxon>Ovalentaria</taxon>
        <taxon>Atherinomorphae</taxon>
        <taxon>Beloniformes</taxon>
        <taxon>Adrianichthyidae</taxon>
        <taxon>Oryziinae</taxon>
        <taxon>Oryzias</taxon>
    </lineage>
</organism>
<dbReference type="SMART" id="SM00228">
    <property type="entry name" value="PDZ"/>
    <property type="match status" value="1"/>
</dbReference>
<dbReference type="Pfam" id="PF00595">
    <property type="entry name" value="PDZ"/>
    <property type="match status" value="1"/>
</dbReference>
<keyword evidence="6 9" id="KW-0440">LIM domain</keyword>